<evidence type="ECO:0000256" key="3">
    <source>
        <dbReference type="ARBA" id="ARBA00022884"/>
    </source>
</evidence>
<dbReference type="GO" id="GO:0005840">
    <property type="term" value="C:ribosome"/>
    <property type="evidence" value="ECO:0007669"/>
    <property type="project" value="UniProtKB-KW"/>
</dbReference>
<dbReference type="GO" id="GO:0003735">
    <property type="term" value="F:structural constituent of ribosome"/>
    <property type="evidence" value="ECO:0007669"/>
    <property type="project" value="InterPro"/>
</dbReference>
<gene>
    <name evidence="7" type="primary">rplI</name>
    <name evidence="9" type="ORF">C6Y28_06125</name>
    <name evidence="10" type="ORF">HG933_04150</name>
</gene>
<accession>A0A1M6T8X4</accession>
<dbReference type="AlphaFoldDB" id="A0A1M6T8X4"/>
<dbReference type="Pfam" id="PF01281">
    <property type="entry name" value="Ribosomal_L9_N"/>
    <property type="match status" value="1"/>
</dbReference>
<dbReference type="InterPro" id="IPR009027">
    <property type="entry name" value="Ribosomal_bL9/RNase_H1_N"/>
</dbReference>
<dbReference type="EMBL" id="JABBJH010000004">
    <property type="protein sequence ID" value="NMK38578.1"/>
    <property type="molecule type" value="Genomic_DNA"/>
</dbReference>
<dbReference type="PANTHER" id="PTHR21368">
    <property type="entry name" value="50S RIBOSOMAL PROTEIN L9"/>
    <property type="match status" value="1"/>
</dbReference>
<dbReference type="RefSeq" id="WP_014015699.1">
    <property type="nucleotide sequence ID" value="NZ_AP031433.1"/>
</dbReference>
<dbReference type="GO" id="GO:0019843">
    <property type="term" value="F:rRNA binding"/>
    <property type="evidence" value="ECO:0007669"/>
    <property type="project" value="UniProtKB-UniRule"/>
</dbReference>
<reference evidence="9 11" key="1">
    <citation type="journal article" date="2018" name="Genome Announc.">
        <title>Complete genomes of two Megasphaera elsdenii strains, NCIMB 702410 and ATCC 25940.</title>
        <authorList>
            <person name="Hatmaker E.A."/>
            <person name="O'Dell K."/>
            <person name="Riley L.A."/>
            <person name="Klingeman D.M."/>
            <person name="Guss A.M."/>
        </authorList>
    </citation>
    <scope>NUCLEOTIDE SEQUENCE [LARGE SCALE GENOMIC DNA]</scope>
    <source>
        <strain evidence="9 11">NCIMB702410</strain>
    </source>
</reference>
<dbReference type="GeneID" id="97491689"/>
<dbReference type="EMBL" id="CP027569">
    <property type="protein sequence ID" value="AVO27210.1"/>
    <property type="molecule type" value="Genomic_DNA"/>
</dbReference>
<dbReference type="Gene3D" id="3.10.430.100">
    <property type="entry name" value="Ribosomal protein L9, C-terminal domain"/>
    <property type="match status" value="1"/>
</dbReference>
<keyword evidence="5 7" id="KW-0687">Ribonucleoprotein</keyword>
<evidence type="ECO:0000313" key="11">
    <source>
        <dbReference type="Proteomes" id="UP000238358"/>
    </source>
</evidence>
<evidence type="ECO:0000256" key="2">
    <source>
        <dbReference type="ARBA" id="ARBA00022730"/>
    </source>
</evidence>
<dbReference type="HAMAP" id="MF_00503">
    <property type="entry name" value="Ribosomal_bL9"/>
    <property type="match status" value="1"/>
</dbReference>
<feature type="domain" description="Ribosomal protein L9" evidence="8">
    <location>
        <begin position="13"/>
        <end position="40"/>
    </location>
</feature>
<reference evidence="10 12" key="2">
    <citation type="submission" date="2020-04" db="EMBL/GenBank/DDBJ databases">
        <authorList>
            <person name="Hitch T.C.A."/>
            <person name="Wylensek D."/>
            <person name="Clavel T."/>
        </authorList>
    </citation>
    <scope>NUCLEOTIDE SEQUENCE [LARGE SCALE GENOMIC DNA]</scope>
    <source>
        <strain evidence="10 12">WCA-386-APC-2A</strain>
    </source>
</reference>
<keyword evidence="2 7" id="KW-0699">rRNA-binding</keyword>
<dbReference type="Gene3D" id="3.40.5.10">
    <property type="entry name" value="Ribosomal protein L9, N-terminal domain"/>
    <property type="match status" value="1"/>
</dbReference>
<evidence type="ECO:0000256" key="7">
    <source>
        <dbReference type="HAMAP-Rule" id="MF_00503"/>
    </source>
</evidence>
<sequence length="148" mass="15982">MKVILLQDVKKLGKKGDIIEVSEGYGRNFLLPRKLAAPGTSENLNDAKQKKAAAKHKAQVASDEAVILASQLKKVELTIPVKVGEGGKVFGAITGKNISEAAKAQYDIDLDKKKVEIKDPIKSLGDYDVTIRVHPTITSVIKIHVVEG</sequence>
<evidence type="ECO:0000256" key="5">
    <source>
        <dbReference type="ARBA" id="ARBA00023274"/>
    </source>
</evidence>
<comment type="function">
    <text evidence="7">Binds to the 23S rRNA.</text>
</comment>
<name>A0A1M6T8X4_MEGEL</name>
<dbReference type="Pfam" id="PF03948">
    <property type="entry name" value="Ribosomal_L9_C"/>
    <property type="match status" value="1"/>
</dbReference>
<dbReference type="SUPFAM" id="SSF55658">
    <property type="entry name" value="L9 N-domain-like"/>
    <property type="match status" value="1"/>
</dbReference>
<dbReference type="GO" id="GO:1990904">
    <property type="term" value="C:ribonucleoprotein complex"/>
    <property type="evidence" value="ECO:0007669"/>
    <property type="project" value="UniProtKB-KW"/>
</dbReference>
<protein>
    <recommendedName>
        <fullName evidence="6 7">Large ribosomal subunit protein bL9</fullName>
    </recommendedName>
</protein>
<dbReference type="NCBIfam" id="TIGR00158">
    <property type="entry name" value="L9"/>
    <property type="match status" value="1"/>
</dbReference>
<dbReference type="InterPro" id="IPR036935">
    <property type="entry name" value="Ribosomal_bL9_N_sf"/>
</dbReference>
<dbReference type="InterPro" id="IPR020594">
    <property type="entry name" value="Ribosomal_bL9_bac/chp"/>
</dbReference>
<evidence type="ECO:0000256" key="4">
    <source>
        <dbReference type="ARBA" id="ARBA00022980"/>
    </source>
</evidence>
<organism evidence="10 12">
    <name type="scientific">Megasphaera elsdenii</name>
    <dbReference type="NCBI Taxonomy" id="907"/>
    <lineage>
        <taxon>Bacteria</taxon>
        <taxon>Bacillati</taxon>
        <taxon>Bacillota</taxon>
        <taxon>Negativicutes</taxon>
        <taxon>Veillonellales</taxon>
        <taxon>Veillonellaceae</taxon>
        <taxon>Megasphaera</taxon>
    </lineage>
</organism>
<evidence type="ECO:0000313" key="10">
    <source>
        <dbReference type="EMBL" id="NMK38578.1"/>
    </source>
</evidence>
<evidence type="ECO:0000313" key="9">
    <source>
        <dbReference type="EMBL" id="AVO27210.1"/>
    </source>
</evidence>
<dbReference type="PROSITE" id="PS00651">
    <property type="entry name" value="RIBOSOMAL_L9"/>
    <property type="match status" value="1"/>
</dbReference>
<dbReference type="OrthoDB" id="9788336at2"/>
<dbReference type="InterPro" id="IPR000244">
    <property type="entry name" value="Ribosomal_bL9"/>
</dbReference>
<dbReference type="GO" id="GO:0006412">
    <property type="term" value="P:translation"/>
    <property type="evidence" value="ECO:0007669"/>
    <property type="project" value="UniProtKB-UniRule"/>
</dbReference>
<evidence type="ECO:0000259" key="8">
    <source>
        <dbReference type="PROSITE" id="PS00651"/>
    </source>
</evidence>
<dbReference type="InterPro" id="IPR020070">
    <property type="entry name" value="Ribosomal_bL9_N"/>
</dbReference>
<evidence type="ECO:0000256" key="1">
    <source>
        <dbReference type="ARBA" id="ARBA00010605"/>
    </source>
</evidence>
<evidence type="ECO:0000256" key="6">
    <source>
        <dbReference type="ARBA" id="ARBA00035292"/>
    </source>
</evidence>
<dbReference type="Proteomes" id="UP000238358">
    <property type="component" value="Chromosome"/>
</dbReference>
<evidence type="ECO:0000313" key="12">
    <source>
        <dbReference type="Proteomes" id="UP000536773"/>
    </source>
</evidence>
<dbReference type="SUPFAM" id="SSF55653">
    <property type="entry name" value="Ribosomal protein L9 C-domain"/>
    <property type="match status" value="1"/>
</dbReference>
<keyword evidence="3 7" id="KW-0694">RNA-binding</keyword>
<dbReference type="InterPro" id="IPR020069">
    <property type="entry name" value="Ribosomal_bL9_C"/>
</dbReference>
<proteinExistence type="inferred from homology"/>
<dbReference type="Proteomes" id="UP000536773">
    <property type="component" value="Unassembled WGS sequence"/>
</dbReference>
<dbReference type="InterPro" id="IPR036791">
    <property type="entry name" value="Ribosomal_bL9_C_sf"/>
</dbReference>
<comment type="similarity">
    <text evidence="1 7">Belongs to the bacterial ribosomal protein bL9 family.</text>
</comment>
<keyword evidence="4 7" id="KW-0689">Ribosomal protein</keyword>